<dbReference type="Proteomes" id="UP001391051">
    <property type="component" value="Unassembled WGS sequence"/>
</dbReference>
<name>A0ABR1QK10_9PEZI</name>
<dbReference type="SUPFAM" id="SSF56024">
    <property type="entry name" value="Phospholipase D/nuclease"/>
    <property type="match status" value="2"/>
</dbReference>
<evidence type="ECO:0000313" key="3">
    <source>
        <dbReference type="Proteomes" id="UP001391051"/>
    </source>
</evidence>
<dbReference type="CDD" id="cd00138">
    <property type="entry name" value="PLDc_SF"/>
    <property type="match status" value="2"/>
</dbReference>
<accession>A0ABR1QK10</accession>
<comment type="caution">
    <text evidence="2">The sequence shown here is derived from an EMBL/GenBank/DDBJ whole genome shotgun (WGS) entry which is preliminary data.</text>
</comment>
<dbReference type="InterPro" id="IPR025202">
    <property type="entry name" value="PLD-like_dom"/>
</dbReference>
<feature type="domain" description="PLD phosphodiesterase" evidence="1">
    <location>
        <begin position="687"/>
        <end position="714"/>
    </location>
</feature>
<protein>
    <recommendedName>
        <fullName evidence="1">PLD phosphodiesterase domain-containing protein</fullName>
    </recommendedName>
</protein>
<dbReference type="PROSITE" id="PS50035">
    <property type="entry name" value="PLD"/>
    <property type="match status" value="2"/>
</dbReference>
<dbReference type="InterPro" id="IPR001736">
    <property type="entry name" value="PLipase_D/transphosphatidylase"/>
</dbReference>
<dbReference type="RefSeq" id="XP_066702385.1">
    <property type="nucleotide sequence ID" value="XM_066842523.1"/>
</dbReference>
<evidence type="ECO:0000313" key="2">
    <source>
        <dbReference type="EMBL" id="KAK7957079.1"/>
    </source>
</evidence>
<dbReference type="Gene3D" id="3.30.870.10">
    <property type="entry name" value="Endonuclease Chain A"/>
    <property type="match status" value="2"/>
</dbReference>
<sequence length="795" mass="86332">MTSPTDKNTNTGYPKLGSTLYQAFVEFPVSAFTVPRQQDIDYAVMHSTNGNNTAATTTTTNHKEAEGMSDYKIVPALVQLCQEPESVSSRLAKQPDLAPGDAWKKLYSRHERQLSKARDIRDIGKGSLADGELEKARQCGKWGPTEPSDLFLRLYHDALCMLNEDLGCGMVSPSLMGSSGVVPLTIISCIPDIVRHMSNLIVRAEKEVFIATNYWQNGVASSYLTNAIKELSRRCGERGTRAVVKVVYDRGSARQVFQPHQVVSEKDYTGKAVGLPSQDEIPNIDLQAMNYHDPLLGTFHAKFMVVDRKIAVLQSNNIQDNDNLEMMVQLEGPIVDSVYDMALLTWHKALEPPLPSYDTPVATDADGRLSFDIKHGDVFTSQGTLHGSQAVILPEKMVPRAAAYGIEADQALIVDGAGSSGTESTLQNSNGQVPLTQNGAVNGAANGTTNGINGAAGQTESGVAGNLQQNNQSVPAGQAIDPVQTGQPLPEHLADDPHYDADLGGEIARVQASIAGGPGESHRQAVGRHLNHTINRGWEGARAPECDPRDAMTPYMPHPAHAPFPVALVNRDPYGPPNHKSVANPQNAAWLSALRNAERNVFIQSPTLNAEPLVPAIVEACERGIDVYCYICLGYNDVGELLPMQGGHNEMIAKKLFDALSPRGKERLHWYWYVGKDQSQPVAASSKKRSCHIKLMIVDERVGIAGSGNQDTQSWFHSQEVNAMIDSPAVCRGWIDALRRNQNTHRYGRVGREDGVWRDGEGAEVKGSMGVDPGRFSWAKGVVGAVKRVQGEGGF</sequence>
<reference evidence="2 3" key="1">
    <citation type="submission" date="2023-01" db="EMBL/GenBank/DDBJ databases">
        <title>Analysis of 21 Apiospora genomes using comparative genomics revels a genus with tremendous synthesis potential of carbohydrate active enzymes and secondary metabolites.</title>
        <authorList>
            <person name="Sorensen T."/>
        </authorList>
    </citation>
    <scope>NUCLEOTIDE SEQUENCE [LARGE SCALE GENOMIC DNA]</scope>
    <source>
        <strain evidence="2 3">CBS 24483</strain>
    </source>
</reference>
<feature type="domain" description="PLD phosphodiesterase" evidence="1">
    <location>
        <begin position="295"/>
        <end position="322"/>
    </location>
</feature>
<proteinExistence type="predicted"/>
<dbReference type="EMBL" id="JAQQWE010000004">
    <property type="protein sequence ID" value="KAK7957079.1"/>
    <property type="molecule type" value="Genomic_DNA"/>
</dbReference>
<evidence type="ECO:0000259" key="1">
    <source>
        <dbReference type="PROSITE" id="PS50035"/>
    </source>
</evidence>
<dbReference type="PANTHER" id="PTHR21248:SF22">
    <property type="entry name" value="PHOSPHOLIPASE D"/>
    <property type="match status" value="1"/>
</dbReference>
<dbReference type="Pfam" id="PF13091">
    <property type="entry name" value="PLDc_2"/>
    <property type="match status" value="1"/>
</dbReference>
<dbReference type="PANTHER" id="PTHR21248">
    <property type="entry name" value="CARDIOLIPIN SYNTHASE"/>
    <property type="match status" value="1"/>
</dbReference>
<organism evidence="2 3">
    <name type="scientific">Apiospora aurea</name>
    <dbReference type="NCBI Taxonomy" id="335848"/>
    <lineage>
        <taxon>Eukaryota</taxon>
        <taxon>Fungi</taxon>
        <taxon>Dikarya</taxon>
        <taxon>Ascomycota</taxon>
        <taxon>Pezizomycotina</taxon>
        <taxon>Sordariomycetes</taxon>
        <taxon>Xylariomycetidae</taxon>
        <taxon>Amphisphaeriales</taxon>
        <taxon>Apiosporaceae</taxon>
        <taxon>Apiospora</taxon>
    </lineage>
</organism>
<keyword evidence="3" id="KW-1185">Reference proteome</keyword>
<gene>
    <name evidence="2" type="ORF">PG986_006301</name>
</gene>
<dbReference type="GeneID" id="92075585"/>